<dbReference type="SUPFAM" id="SSF51905">
    <property type="entry name" value="FAD/NAD(P)-binding domain"/>
    <property type="match status" value="1"/>
</dbReference>
<dbReference type="PRINTS" id="PR00420">
    <property type="entry name" value="RNGMNOXGNASE"/>
</dbReference>
<gene>
    <name evidence="5" type="ORF">SAMN00790413_02507</name>
</gene>
<evidence type="ECO:0000256" key="3">
    <source>
        <dbReference type="ARBA" id="ARBA00022827"/>
    </source>
</evidence>
<keyword evidence="3" id="KW-0274">FAD</keyword>
<keyword evidence="6" id="KW-1185">Reference proteome</keyword>
<dbReference type="InterPro" id="IPR050641">
    <property type="entry name" value="RIFMO-like"/>
</dbReference>
<evidence type="ECO:0000259" key="4">
    <source>
        <dbReference type="Pfam" id="PF01494"/>
    </source>
</evidence>
<dbReference type="OrthoDB" id="9766816at2"/>
<dbReference type="Proteomes" id="UP000192582">
    <property type="component" value="Unassembled WGS sequence"/>
</dbReference>
<dbReference type="RefSeq" id="WP_084049766.1">
    <property type="nucleotide sequence ID" value="NZ_FWWU01000009.1"/>
</dbReference>
<dbReference type="EMBL" id="FWWU01000009">
    <property type="protein sequence ID" value="SMB94736.1"/>
    <property type="molecule type" value="Genomic_DNA"/>
</dbReference>
<name>A0A1W1VN36_9DEIO</name>
<evidence type="ECO:0000256" key="2">
    <source>
        <dbReference type="ARBA" id="ARBA00022630"/>
    </source>
</evidence>
<reference evidence="5 6" key="1">
    <citation type="submission" date="2017-04" db="EMBL/GenBank/DDBJ databases">
        <authorList>
            <person name="Afonso C.L."/>
            <person name="Miller P.J."/>
            <person name="Scott M.A."/>
            <person name="Spackman E."/>
            <person name="Goraichik I."/>
            <person name="Dimitrov K.M."/>
            <person name="Suarez D.L."/>
            <person name="Swayne D.E."/>
        </authorList>
    </citation>
    <scope>NUCLEOTIDE SEQUENCE [LARGE SCALE GENOMIC DNA]</scope>
    <source>
        <strain evidence="5 6">KR-140</strain>
    </source>
</reference>
<comment type="cofactor">
    <cofactor evidence="1">
        <name>FAD</name>
        <dbReference type="ChEBI" id="CHEBI:57692"/>
    </cofactor>
</comment>
<dbReference type="STRING" id="695939.SAMN00790413_02507"/>
<accession>A0A1W1VN36</accession>
<dbReference type="AlphaFoldDB" id="A0A1W1VN36"/>
<protein>
    <submittedName>
        <fullName evidence="5">2-polyprenyl-6-methoxyphenol hydroxylase</fullName>
    </submittedName>
</protein>
<dbReference type="Gene3D" id="3.50.50.60">
    <property type="entry name" value="FAD/NAD(P)-binding domain"/>
    <property type="match status" value="1"/>
</dbReference>
<dbReference type="InterPro" id="IPR002938">
    <property type="entry name" value="FAD-bd"/>
</dbReference>
<dbReference type="GO" id="GO:0071949">
    <property type="term" value="F:FAD binding"/>
    <property type="evidence" value="ECO:0007669"/>
    <property type="project" value="InterPro"/>
</dbReference>
<dbReference type="PANTHER" id="PTHR43004:SF19">
    <property type="entry name" value="BINDING MONOOXYGENASE, PUTATIVE (JCVI)-RELATED"/>
    <property type="match status" value="1"/>
</dbReference>
<dbReference type="PANTHER" id="PTHR43004">
    <property type="entry name" value="TRK SYSTEM POTASSIUM UPTAKE PROTEIN"/>
    <property type="match status" value="1"/>
</dbReference>
<dbReference type="GO" id="GO:0016709">
    <property type="term" value="F:oxidoreductase activity, acting on paired donors, with incorporation or reduction of molecular oxygen, NAD(P)H as one donor, and incorporation of one atom of oxygen"/>
    <property type="evidence" value="ECO:0007669"/>
    <property type="project" value="UniProtKB-ARBA"/>
</dbReference>
<evidence type="ECO:0000313" key="6">
    <source>
        <dbReference type="Proteomes" id="UP000192582"/>
    </source>
</evidence>
<dbReference type="Pfam" id="PF01494">
    <property type="entry name" value="FAD_binding_3"/>
    <property type="match status" value="1"/>
</dbReference>
<sequence>MTTNAELGTTDVLIAGAGPTGLLLACELQRLGLRVRVVDPKAGPTRESRAMVVQARTLEIYDQLGLAEEAVRQGHPVSGLNAWSGDDFLGGLPFGVVGRGQTPYPYILSLEQSKNEALLYTHLRALGGEVDWGWALEDFSQDAGGVRITLGGPNGGVRSVRAAYLCGTDGAHSPVRHLLGLPFDGERSPRTLFVADVTTTGALDNADLSLKLSASSLLLTFPLASSGRGDNRLRLIGMPPAGELEGSTPTFEDVRALVRDVFGIEVSQVRWFSHYRVSHRVARHFRTGRVFLLGDAAHVHSPVGGQGMNTGLGDAHNLGWKLAAVLKGQASPGLLDTYGAERRPFAQSLVRTTDRAFRLISSDTPLSRRLRTRLLPAVLRRLGAGRGRKQDSDGPNTLGRLAFRMVSQLRLSYPHSPLSRGQAGKIRGGERLPYAQGSRNFKALRRPGPQLHLYGTPSPEVLSWCLRRDISLHVFPFEETARRAGLREDAAYLVRPDGYVSVAQATFGGAELDRVLRAAWYWRAEKRPTRPQPSAVRPSAG</sequence>
<feature type="domain" description="FAD-binding" evidence="4">
    <location>
        <begin position="10"/>
        <end position="352"/>
    </location>
</feature>
<dbReference type="InterPro" id="IPR036188">
    <property type="entry name" value="FAD/NAD-bd_sf"/>
</dbReference>
<dbReference type="Gene3D" id="3.30.70.2450">
    <property type="match status" value="1"/>
</dbReference>
<evidence type="ECO:0000313" key="5">
    <source>
        <dbReference type="EMBL" id="SMB94736.1"/>
    </source>
</evidence>
<organism evidence="5 6">
    <name type="scientific">Deinococcus hopiensis KR-140</name>
    <dbReference type="NCBI Taxonomy" id="695939"/>
    <lineage>
        <taxon>Bacteria</taxon>
        <taxon>Thermotogati</taxon>
        <taxon>Deinococcota</taxon>
        <taxon>Deinococci</taxon>
        <taxon>Deinococcales</taxon>
        <taxon>Deinococcaceae</taxon>
        <taxon>Deinococcus</taxon>
    </lineage>
</organism>
<proteinExistence type="predicted"/>
<keyword evidence="2" id="KW-0285">Flavoprotein</keyword>
<evidence type="ECO:0000256" key="1">
    <source>
        <dbReference type="ARBA" id="ARBA00001974"/>
    </source>
</evidence>